<name>A0AAN6NLS6_9PEZI</name>
<evidence type="ECO:0000313" key="3">
    <source>
        <dbReference type="Proteomes" id="UP001303222"/>
    </source>
</evidence>
<dbReference type="Proteomes" id="UP001303222">
    <property type="component" value="Unassembled WGS sequence"/>
</dbReference>
<comment type="caution">
    <text evidence="2">The sequence shown here is derived from an EMBL/GenBank/DDBJ whole genome shotgun (WGS) entry which is preliminary data.</text>
</comment>
<feature type="compositionally biased region" description="Polar residues" evidence="1">
    <location>
        <begin position="1"/>
        <end position="13"/>
    </location>
</feature>
<feature type="compositionally biased region" description="Polar residues" evidence="1">
    <location>
        <begin position="22"/>
        <end position="32"/>
    </location>
</feature>
<reference evidence="2" key="1">
    <citation type="journal article" date="2023" name="Mol. Phylogenet. Evol.">
        <title>Genome-scale phylogeny and comparative genomics of the fungal order Sordariales.</title>
        <authorList>
            <person name="Hensen N."/>
            <person name="Bonometti L."/>
            <person name="Westerberg I."/>
            <person name="Brannstrom I.O."/>
            <person name="Guillou S."/>
            <person name="Cros-Aarteil S."/>
            <person name="Calhoun S."/>
            <person name="Haridas S."/>
            <person name="Kuo A."/>
            <person name="Mondo S."/>
            <person name="Pangilinan J."/>
            <person name="Riley R."/>
            <person name="LaButti K."/>
            <person name="Andreopoulos B."/>
            <person name="Lipzen A."/>
            <person name="Chen C."/>
            <person name="Yan M."/>
            <person name="Daum C."/>
            <person name="Ng V."/>
            <person name="Clum A."/>
            <person name="Steindorff A."/>
            <person name="Ohm R.A."/>
            <person name="Martin F."/>
            <person name="Silar P."/>
            <person name="Natvig D.O."/>
            <person name="Lalanne C."/>
            <person name="Gautier V."/>
            <person name="Ament-Velasquez S.L."/>
            <person name="Kruys A."/>
            <person name="Hutchinson M.I."/>
            <person name="Powell A.J."/>
            <person name="Barry K."/>
            <person name="Miller A.N."/>
            <person name="Grigoriev I.V."/>
            <person name="Debuchy R."/>
            <person name="Gladieux P."/>
            <person name="Hiltunen Thoren M."/>
            <person name="Johannesson H."/>
        </authorList>
    </citation>
    <scope>NUCLEOTIDE SEQUENCE</scope>
    <source>
        <strain evidence="2">CBS 626.80</strain>
    </source>
</reference>
<evidence type="ECO:0000256" key="1">
    <source>
        <dbReference type="SAM" id="MobiDB-lite"/>
    </source>
</evidence>
<organism evidence="2 3">
    <name type="scientific">Pseudoneurospora amorphoporcata</name>
    <dbReference type="NCBI Taxonomy" id="241081"/>
    <lineage>
        <taxon>Eukaryota</taxon>
        <taxon>Fungi</taxon>
        <taxon>Dikarya</taxon>
        <taxon>Ascomycota</taxon>
        <taxon>Pezizomycotina</taxon>
        <taxon>Sordariomycetes</taxon>
        <taxon>Sordariomycetidae</taxon>
        <taxon>Sordariales</taxon>
        <taxon>Sordariaceae</taxon>
        <taxon>Pseudoneurospora</taxon>
    </lineage>
</organism>
<feature type="region of interest" description="Disordered" evidence="1">
    <location>
        <begin position="1"/>
        <end position="52"/>
    </location>
</feature>
<proteinExistence type="predicted"/>
<dbReference type="AlphaFoldDB" id="A0AAN6NLS6"/>
<reference evidence="2" key="2">
    <citation type="submission" date="2023-06" db="EMBL/GenBank/DDBJ databases">
        <authorList>
            <consortium name="Lawrence Berkeley National Laboratory"/>
            <person name="Mondo S.J."/>
            <person name="Hensen N."/>
            <person name="Bonometti L."/>
            <person name="Westerberg I."/>
            <person name="Brannstrom I.O."/>
            <person name="Guillou S."/>
            <person name="Cros-Aarteil S."/>
            <person name="Calhoun S."/>
            <person name="Haridas S."/>
            <person name="Kuo A."/>
            <person name="Pangilinan J."/>
            <person name="Riley R."/>
            <person name="Labutti K."/>
            <person name="Andreopoulos B."/>
            <person name="Lipzen A."/>
            <person name="Chen C."/>
            <person name="Yanf M."/>
            <person name="Daum C."/>
            <person name="Ng V."/>
            <person name="Clum A."/>
            <person name="Steindorff A."/>
            <person name="Ohm R."/>
            <person name="Martin F."/>
            <person name="Silar P."/>
            <person name="Natvig D."/>
            <person name="Lalanne C."/>
            <person name="Gautier V."/>
            <person name="Ament-Velasquez S.L."/>
            <person name="Kruys A."/>
            <person name="Hutchinson M.I."/>
            <person name="Powell A.J."/>
            <person name="Barry K."/>
            <person name="Miller A.N."/>
            <person name="Grigoriev I.V."/>
            <person name="Debuchy R."/>
            <person name="Gladieux P."/>
            <person name="Thoren M.H."/>
            <person name="Johannesson H."/>
        </authorList>
    </citation>
    <scope>NUCLEOTIDE SEQUENCE</scope>
    <source>
        <strain evidence="2">CBS 626.80</strain>
    </source>
</reference>
<keyword evidence="3" id="KW-1185">Reference proteome</keyword>
<protein>
    <submittedName>
        <fullName evidence="2">Uncharacterized protein</fullName>
    </submittedName>
</protein>
<accession>A0AAN6NLS6</accession>
<gene>
    <name evidence="2" type="ORF">QBC32DRAFT_352177</name>
</gene>
<evidence type="ECO:0000313" key="2">
    <source>
        <dbReference type="EMBL" id="KAK3948204.1"/>
    </source>
</evidence>
<dbReference type="EMBL" id="MU859278">
    <property type="protein sequence ID" value="KAK3948204.1"/>
    <property type="molecule type" value="Genomic_DNA"/>
</dbReference>
<sequence>MPKLNSHVSSSPQIPHPPRPRNQMSLLPQQLRNCHRHDPPPRKHQLSQRPLSLNRDSIYKFVRSKDPGGLISKNLVGWEGTFDTTYTCTDRARNSGTGVSGSGYLPLSQDGLGRSTGWTSI</sequence>